<protein>
    <submittedName>
        <fullName evidence="1">Uncharacterized protein</fullName>
    </submittedName>
</protein>
<proteinExistence type="predicted"/>
<organism evidence="1 2">
    <name type="scientific">Ficus carica</name>
    <name type="common">Common fig</name>
    <dbReference type="NCBI Taxonomy" id="3494"/>
    <lineage>
        <taxon>Eukaryota</taxon>
        <taxon>Viridiplantae</taxon>
        <taxon>Streptophyta</taxon>
        <taxon>Embryophyta</taxon>
        <taxon>Tracheophyta</taxon>
        <taxon>Spermatophyta</taxon>
        <taxon>Magnoliopsida</taxon>
        <taxon>eudicotyledons</taxon>
        <taxon>Gunneridae</taxon>
        <taxon>Pentapetalae</taxon>
        <taxon>rosids</taxon>
        <taxon>fabids</taxon>
        <taxon>Rosales</taxon>
        <taxon>Moraceae</taxon>
        <taxon>Ficeae</taxon>
        <taxon>Ficus</taxon>
    </lineage>
</organism>
<accession>A0AA87ZCC1</accession>
<comment type="caution">
    <text evidence="1">The sequence shown here is derived from an EMBL/GenBank/DDBJ whole genome shotgun (WGS) entry which is preliminary data.</text>
</comment>
<keyword evidence="2" id="KW-1185">Reference proteome</keyword>
<dbReference type="EMBL" id="BTGU01008559">
    <property type="protein sequence ID" value="GMN30289.1"/>
    <property type="molecule type" value="Genomic_DNA"/>
</dbReference>
<gene>
    <name evidence="1" type="ORF">TIFTF001_050657</name>
</gene>
<reference evidence="1" key="1">
    <citation type="submission" date="2023-07" db="EMBL/GenBank/DDBJ databases">
        <title>draft genome sequence of fig (Ficus carica).</title>
        <authorList>
            <person name="Takahashi T."/>
            <person name="Nishimura K."/>
        </authorList>
    </citation>
    <scope>NUCLEOTIDE SEQUENCE</scope>
</reference>
<sequence length="39" mass="4349">MENAMLCAMVSSLPATVDARWRGVAWQTVKCGKISRYAF</sequence>
<evidence type="ECO:0000313" key="1">
    <source>
        <dbReference type="EMBL" id="GMN30289.1"/>
    </source>
</evidence>
<dbReference type="Proteomes" id="UP001187192">
    <property type="component" value="Unassembled WGS sequence"/>
</dbReference>
<dbReference type="AlphaFoldDB" id="A0AA87ZCC1"/>
<name>A0AA87ZCC1_FICCA</name>
<evidence type="ECO:0000313" key="2">
    <source>
        <dbReference type="Proteomes" id="UP001187192"/>
    </source>
</evidence>